<evidence type="ECO:0000256" key="1">
    <source>
        <dbReference type="ARBA" id="ARBA00004127"/>
    </source>
</evidence>
<dbReference type="PANTHER" id="PTHR24223">
    <property type="entry name" value="ATP-BINDING CASSETTE SUB-FAMILY C"/>
    <property type="match status" value="1"/>
</dbReference>
<keyword evidence="5" id="KW-0547">Nucleotide-binding</keyword>
<dbReference type="GO" id="GO:0012505">
    <property type="term" value="C:endomembrane system"/>
    <property type="evidence" value="ECO:0007669"/>
    <property type="project" value="UniProtKB-SubCell"/>
</dbReference>
<comment type="subcellular location">
    <subcellularLocation>
        <location evidence="1">Endomembrane system</location>
        <topology evidence="1">Multi-pass membrane protein</topology>
    </subcellularLocation>
</comment>
<feature type="transmembrane region" description="Helical" evidence="9">
    <location>
        <begin position="137"/>
        <end position="162"/>
    </location>
</feature>
<evidence type="ECO:0000256" key="4">
    <source>
        <dbReference type="ARBA" id="ARBA00022737"/>
    </source>
</evidence>
<evidence type="ECO:0000256" key="3">
    <source>
        <dbReference type="ARBA" id="ARBA00022692"/>
    </source>
</evidence>
<dbReference type="InterPro" id="IPR050173">
    <property type="entry name" value="ABC_transporter_C-like"/>
</dbReference>
<dbReference type="SUPFAM" id="SSF90123">
    <property type="entry name" value="ABC transporter transmembrane region"/>
    <property type="match status" value="1"/>
</dbReference>
<keyword evidence="6 11" id="KW-0067">ATP-binding</keyword>
<dbReference type="STRING" id="74557.A0A1V9YFI1"/>
<keyword evidence="8 9" id="KW-0472">Membrane</keyword>
<keyword evidence="4" id="KW-0677">Repeat</keyword>
<dbReference type="Gene3D" id="1.20.1560.10">
    <property type="entry name" value="ABC transporter type 1, transmembrane domain"/>
    <property type="match status" value="1"/>
</dbReference>
<evidence type="ECO:0000256" key="7">
    <source>
        <dbReference type="ARBA" id="ARBA00022989"/>
    </source>
</evidence>
<proteinExistence type="predicted"/>
<evidence type="ECO:0000313" key="12">
    <source>
        <dbReference type="Proteomes" id="UP000243217"/>
    </source>
</evidence>
<dbReference type="PROSITE" id="PS50929">
    <property type="entry name" value="ABC_TM1F"/>
    <property type="match status" value="1"/>
</dbReference>
<reference evidence="11 12" key="1">
    <citation type="journal article" date="2014" name="Genome Biol. Evol.">
        <title>The secreted proteins of Achlya hypogyna and Thraustotheca clavata identify the ancestral oomycete secretome and reveal gene acquisitions by horizontal gene transfer.</title>
        <authorList>
            <person name="Misner I."/>
            <person name="Blouin N."/>
            <person name="Leonard G."/>
            <person name="Richards T.A."/>
            <person name="Lane C.E."/>
        </authorList>
    </citation>
    <scope>NUCLEOTIDE SEQUENCE [LARGE SCALE GENOMIC DNA]</scope>
    <source>
        <strain evidence="11 12">ATCC 34112</strain>
    </source>
</reference>
<evidence type="ECO:0000256" key="2">
    <source>
        <dbReference type="ARBA" id="ARBA00022448"/>
    </source>
</evidence>
<name>A0A1V9YFI1_9STRA</name>
<evidence type="ECO:0000256" key="9">
    <source>
        <dbReference type="SAM" id="Phobius"/>
    </source>
</evidence>
<feature type="non-terminal residue" evidence="11">
    <location>
        <position position="436"/>
    </location>
</feature>
<dbReference type="CDD" id="cd18579">
    <property type="entry name" value="ABC_6TM_ABCC_D1"/>
    <property type="match status" value="1"/>
</dbReference>
<evidence type="ECO:0000259" key="10">
    <source>
        <dbReference type="PROSITE" id="PS50929"/>
    </source>
</evidence>
<keyword evidence="7 9" id="KW-1133">Transmembrane helix</keyword>
<feature type="domain" description="ABC transmembrane type-1" evidence="10">
    <location>
        <begin position="94"/>
        <end position="359"/>
    </location>
</feature>
<accession>A0A1V9YFI1</accession>
<sequence>MGYRELKSPQNIEDGSANKHPLERAGWLSFFCISWMDSFVYNTRKSSLSEETIWPLCNADRPEELSRRFTAEWVQHSPSFAKAIYNTFKTPTHISVALYFSYAVLTLLQPLIIQSMLQYLEHDEPVSTQLGVQSGYALAAMLTALSFVSMTLLDFAACWMAMLGTNAKTVVMDAIYQKTLQISKETTSSGDIVTLSSVDSDRIFLGYLNGAWAPVAPIMLLMIFVMIGFEIGFWATLTGGFVMFLMFAFGFYLAQLVGKVRLELLAVQGERVKLTNEVLQGIRVVKMYAWEKFLEEEIQALRTKELDLLKRYQVLRTTNTLALALAPVVSMAFCLVVYVGQGNTLTASLAFTTLAYMNNTKYPCVCFPTAILSVMEAAASAKRIGDFLSQPNAPERTTSTNVGATAVRIQNGNFAWNPSPNQEVAAPNTLSDINLA</sequence>
<dbReference type="Proteomes" id="UP000243217">
    <property type="component" value="Unassembled WGS sequence"/>
</dbReference>
<dbReference type="InterPro" id="IPR036640">
    <property type="entry name" value="ABC1_TM_sf"/>
</dbReference>
<dbReference type="GO" id="GO:0140359">
    <property type="term" value="F:ABC-type transporter activity"/>
    <property type="evidence" value="ECO:0007669"/>
    <property type="project" value="InterPro"/>
</dbReference>
<dbReference type="GO" id="GO:0005524">
    <property type="term" value="F:ATP binding"/>
    <property type="evidence" value="ECO:0007669"/>
    <property type="project" value="UniProtKB-KW"/>
</dbReference>
<dbReference type="InterPro" id="IPR044746">
    <property type="entry name" value="ABCC_6TM_D1"/>
</dbReference>
<dbReference type="OrthoDB" id="6500128at2759"/>
<organism evidence="11 12">
    <name type="scientific">Thraustotheca clavata</name>
    <dbReference type="NCBI Taxonomy" id="74557"/>
    <lineage>
        <taxon>Eukaryota</taxon>
        <taxon>Sar</taxon>
        <taxon>Stramenopiles</taxon>
        <taxon>Oomycota</taxon>
        <taxon>Saprolegniomycetes</taxon>
        <taxon>Saprolegniales</taxon>
        <taxon>Achlyaceae</taxon>
        <taxon>Thraustotheca</taxon>
    </lineage>
</organism>
<feature type="transmembrane region" description="Helical" evidence="9">
    <location>
        <begin position="320"/>
        <end position="340"/>
    </location>
</feature>
<dbReference type="EMBL" id="JNBS01003977">
    <property type="protein sequence ID" value="OQR84461.1"/>
    <property type="molecule type" value="Genomic_DNA"/>
</dbReference>
<feature type="transmembrane region" description="Helical" evidence="9">
    <location>
        <begin position="204"/>
        <end position="227"/>
    </location>
</feature>
<evidence type="ECO:0000256" key="5">
    <source>
        <dbReference type="ARBA" id="ARBA00022741"/>
    </source>
</evidence>
<comment type="caution">
    <text evidence="11">The sequence shown here is derived from an EMBL/GenBank/DDBJ whole genome shotgun (WGS) entry which is preliminary data.</text>
</comment>
<dbReference type="AlphaFoldDB" id="A0A1V9YFI1"/>
<feature type="transmembrane region" description="Helical" evidence="9">
    <location>
        <begin position="96"/>
        <end position="117"/>
    </location>
</feature>
<keyword evidence="2" id="KW-0813">Transport</keyword>
<dbReference type="Pfam" id="PF00664">
    <property type="entry name" value="ABC_membrane"/>
    <property type="match status" value="1"/>
</dbReference>
<evidence type="ECO:0000256" key="6">
    <source>
        <dbReference type="ARBA" id="ARBA00022840"/>
    </source>
</evidence>
<dbReference type="InterPro" id="IPR011527">
    <property type="entry name" value="ABC1_TM_dom"/>
</dbReference>
<keyword evidence="12" id="KW-1185">Reference proteome</keyword>
<feature type="transmembrane region" description="Helical" evidence="9">
    <location>
        <begin position="233"/>
        <end position="254"/>
    </location>
</feature>
<dbReference type="PANTHER" id="PTHR24223:SF443">
    <property type="entry name" value="MULTIDRUG-RESISTANCE LIKE PROTEIN 1, ISOFORM I"/>
    <property type="match status" value="1"/>
</dbReference>
<keyword evidence="3 9" id="KW-0812">Transmembrane</keyword>
<evidence type="ECO:0000313" key="11">
    <source>
        <dbReference type="EMBL" id="OQR84461.1"/>
    </source>
</evidence>
<evidence type="ECO:0000256" key="8">
    <source>
        <dbReference type="ARBA" id="ARBA00023136"/>
    </source>
</evidence>
<protein>
    <submittedName>
        <fullName evidence="11">ATP-binding Cassette (ABC) Superfamily</fullName>
    </submittedName>
</protein>
<dbReference type="GO" id="GO:0016020">
    <property type="term" value="C:membrane"/>
    <property type="evidence" value="ECO:0007669"/>
    <property type="project" value="InterPro"/>
</dbReference>
<gene>
    <name evidence="11" type="ORF">THRCLA_10825</name>
</gene>